<keyword evidence="4" id="KW-1185">Reference proteome</keyword>
<evidence type="ECO:0000313" key="4">
    <source>
        <dbReference type="Proteomes" id="UP000017836"/>
    </source>
</evidence>
<dbReference type="SUPFAM" id="SSF55486">
    <property type="entry name" value="Metalloproteases ('zincins'), catalytic domain"/>
    <property type="match status" value="1"/>
</dbReference>
<dbReference type="PANTHER" id="PTHR11804:SF83">
    <property type="entry name" value="LD37516P"/>
    <property type="match status" value="1"/>
</dbReference>
<evidence type="ECO:0000313" key="3">
    <source>
        <dbReference type="EMBL" id="ERN18078.1"/>
    </source>
</evidence>
<dbReference type="eggNOG" id="KOG2089">
    <property type="taxonomic scope" value="Eukaryota"/>
</dbReference>
<dbReference type="Gramene" id="ERN18078">
    <property type="protein sequence ID" value="ERN18078"/>
    <property type="gene ID" value="AMTR_s00046p00220850"/>
</dbReference>
<dbReference type="MEROPS" id="M03.A01"/>
<accession>U5DCF8</accession>
<reference evidence="4" key="1">
    <citation type="journal article" date="2013" name="Science">
        <title>The Amborella genome and the evolution of flowering plants.</title>
        <authorList>
            <consortium name="Amborella Genome Project"/>
        </authorList>
    </citation>
    <scope>NUCLEOTIDE SEQUENCE [LARGE SCALE GENOMIC DNA]</scope>
</reference>
<dbReference type="OMA" id="VASHMRP"/>
<dbReference type="AlphaFoldDB" id="U5DCF8"/>
<evidence type="ECO:0000259" key="2">
    <source>
        <dbReference type="Pfam" id="PF19310"/>
    </source>
</evidence>
<dbReference type="InterPro" id="IPR045666">
    <property type="entry name" value="OpdA_N"/>
</dbReference>
<dbReference type="EMBL" id="KI392290">
    <property type="protein sequence ID" value="ERN18078.1"/>
    <property type="molecule type" value="Genomic_DNA"/>
</dbReference>
<sequence length="139" mass="15693">MAAKVAESPIPSSAETEGENPLLSEFTFPPYDMIEAKHVRTGIKTLLRRLEDDLVELENTVEPTWDKLVVPLEKIVDNLTVVWGIVNHLKSVKDNAELRSAIEEVHVRYQFLRLLSPVVLLLHDCLTCVKTGECPLCFI</sequence>
<feature type="region of interest" description="Disordered" evidence="1">
    <location>
        <begin position="1"/>
        <end position="23"/>
    </location>
</feature>
<dbReference type="InterPro" id="IPR045090">
    <property type="entry name" value="Pept_M3A_M3B"/>
</dbReference>
<feature type="domain" description="Oligopeptidase A N-terminal" evidence="2">
    <location>
        <begin position="43"/>
        <end position="107"/>
    </location>
</feature>
<gene>
    <name evidence="3" type="ORF">AMTR_s00046p00220850</name>
</gene>
<dbReference type="HOGENOM" id="CLU_1847800_0_0_1"/>
<organism evidence="3 4">
    <name type="scientific">Amborella trichopoda</name>
    <dbReference type="NCBI Taxonomy" id="13333"/>
    <lineage>
        <taxon>Eukaryota</taxon>
        <taxon>Viridiplantae</taxon>
        <taxon>Streptophyta</taxon>
        <taxon>Embryophyta</taxon>
        <taxon>Tracheophyta</taxon>
        <taxon>Spermatophyta</taxon>
        <taxon>Magnoliopsida</taxon>
        <taxon>Amborellales</taxon>
        <taxon>Amborellaceae</taxon>
        <taxon>Amborella</taxon>
    </lineage>
</organism>
<dbReference type="Proteomes" id="UP000017836">
    <property type="component" value="Unassembled WGS sequence"/>
</dbReference>
<dbReference type="GO" id="GO:0006508">
    <property type="term" value="P:proteolysis"/>
    <property type="evidence" value="ECO:0007669"/>
    <property type="project" value="InterPro"/>
</dbReference>
<dbReference type="Gene3D" id="1.10.1370.40">
    <property type="match status" value="1"/>
</dbReference>
<dbReference type="GO" id="GO:0004222">
    <property type="term" value="F:metalloendopeptidase activity"/>
    <property type="evidence" value="ECO:0007669"/>
    <property type="project" value="InterPro"/>
</dbReference>
<dbReference type="Pfam" id="PF19310">
    <property type="entry name" value="TOP_N"/>
    <property type="match status" value="1"/>
</dbReference>
<evidence type="ECO:0000256" key="1">
    <source>
        <dbReference type="SAM" id="MobiDB-lite"/>
    </source>
</evidence>
<protein>
    <recommendedName>
        <fullName evidence="2">Oligopeptidase A N-terminal domain-containing protein</fullName>
    </recommendedName>
</protein>
<dbReference type="PANTHER" id="PTHR11804">
    <property type="entry name" value="PROTEASE M3 THIMET OLIGOPEPTIDASE-RELATED"/>
    <property type="match status" value="1"/>
</dbReference>
<proteinExistence type="predicted"/>
<name>U5DCF8_AMBTC</name>